<proteinExistence type="predicted"/>
<organism evidence="1 2">
    <name type="scientific">Mycobacterium phage Cosmo</name>
    <dbReference type="NCBI Taxonomy" id="1567467"/>
    <lineage>
        <taxon>Viruses</taxon>
        <taxon>Duplodnaviria</taxon>
        <taxon>Heunggongvirae</taxon>
        <taxon>Uroviricota</taxon>
        <taxon>Caudoviricetes</taxon>
        <taxon>Vilmaviridae</taxon>
        <taxon>Wildcatvirus</taxon>
        <taxon>Wildcatvirus wildcat</taxon>
        <taxon>Mycobacterium virus Wildcat</taxon>
    </lineage>
</organism>
<gene>
    <name evidence="1" type="primary">148</name>
    <name evidence="1" type="ORF">COSMO_148</name>
</gene>
<sequence>MSLVVPHAISGGVLPNLLRGNRLERNGEMSAAQDIILIALMDAVHEKVDQGKIDPEVFEHEPQSHVFYPEPGEYWDEDDVAAIKAVGESDVQAKINYYISIINQAENQAEKGN</sequence>
<evidence type="ECO:0000313" key="1">
    <source>
        <dbReference type="EMBL" id="AJD82195.1"/>
    </source>
</evidence>
<reference evidence="1 2" key="1">
    <citation type="submission" date="2014-10" db="EMBL/GenBank/DDBJ databases">
        <authorList>
            <person name="Mackenzie J."/>
            <person name="Lekholoane M."/>
            <person name="Leqhaoe R."/>
            <person name="Mcunu Z."/>
            <person name="Mzobe Z."/>
            <person name="Rodel H."/>
            <person name="Seagreen C."/>
            <person name="Mazeka N."/>
            <person name="Larsen M.H."/>
            <person name="Rubin E.J."/>
            <person name="Russell D.A."/>
            <person name="Guerrero C.A."/>
            <person name="Bowman C.A."/>
            <person name="Jacobs-Sera D."/>
            <person name="Hendrix R.W."/>
            <person name="Hatfull G.F."/>
        </authorList>
    </citation>
    <scope>NUCLEOTIDE SEQUENCE [LARGE SCALE GENOMIC DNA]</scope>
</reference>
<protein>
    <submittedName>
        <fullName evidence="1">Uncharacterized protein</fullName>
    </submittedName>
</protein>
<dbReference type="Proteomes" id="UP000031718">
    <property type="component" value="Segment"/>
</dbReference>
<dbReference type="EMBL" id="KP027195">
    <property type="protein sequence ID" value="AJD82195.1"/>
    <property type="molecule type" value="Genomic_DNA"/>
</dbReference>
<evidence type="ECO:0000313" key="2">
    <source>
        <dbReference type="Proteomes" id="UP000031718"/>
    </source>
</evidence>
<accession>A0A0B5A3E0</accession>
<name>A0A0B5A3E0_9CAUD</name>